<keyword evidence="4" id="KW-0378">Hydrolase</keyword>
<evidence type="ECO:0000256" key="1">
    <source>
        <dbReference type="ARBA" id="ARBA00009176"/>
    </source>
</evidence>
<dbReference type="Gene3D" id="3.90.245.10">
    <property type="entry name" value="Ribonucleoside hydrolase-like"/>
    <property type="match status" value="2"/>
</dbReference>
<comment type="similarity">
    <text evidence="1">Belongs to the IUNH family.</text>
</comment>
<dbReference type="SUPFAM" id="SSF53590">
    <property type="entry name" value="Nucleoside hydrolase"/>
    <property type="match status" value="2"/>
</dbReference>
<dbReference type="Proteomes" id="UP001237642">
    <property type="component" value="Unassembled WGS sequence"/>
</dbReference>
<protein>
    <submittedName>
        <fullName evidence="4">Pyrimidine-specific ribonucleoside hydrolase rihB</fullName>
    </submittedName>
</protein>
<reference evidence="4" key="2">
    <citation type="submission" date="2023-05" db="EMBL/GenBank/DDBJ databases">
        <authorList>
            <person name="Schelkunov M.I."/>
        </authorList>
    </citation>
    <scope>NUCLEOTIDE SEQUENCE</scope>
    <source>
        <strain evidence="4">Hsosn_3</strain>
        <tissue evidence="4">Leaf</tissue>
    </source>
</reference>
<organism evidence="4 5">
    <name type="scientific">Heracleum sosnowskyi</name>
    <dbReference type="NCBI Taxonomy" id="360622"/>
    <lineage>
        <taxon>Eukaryota</taxon>
        <taxon>Viridiplantae</taxon>
        <taxon>Streptophyta</taxon>
        <taxon>Embryophyta</taxon>
        <taxon>Tracheophyta</taxon>
        <taxon>Spermatophyta</taxon>
        <taxon>Magnoliopsida</taxon>
        <taxon>eudicotyledons</taxon>
        <taxon>Gunneridae</taxon>
        <taxon>Pentapetalae</taxon>
        <taxon>asterids</taxon>
        <taxon>campanulids</taxon>
        <taxon>Apiales</taxon>
        <taxon>Apiaceae</taxon>
        <taxon>Apioideae</taxon>
        <taxon>apioid superclade</taxon>
        <taxon>Tordylieae</taxon>
        <taxon>Tordyliinae</taxon>
        <taxon>Heracleum</taxon>
    </lineage>
</organism>
<accession>A0AAD8MZH3</accession>
<dbReference type="InterPro" id="IPR001910">
    <property type="entry name" value="Inosine/uridine_hydrolase_dom"/>
</dbReference>
<keyword evidence="2" id="KW-0732">Signal</keyword>
<feature type="domain" description="Inosine/uridine-preferring nucleoside hydrolase" evidence="3">
    <location>
        <begin position="39"/>
        <end position="354"/>
    </location>
</feature>
<gene>
    <name evidence="4" type="ORF">POM88_018704</name>
</gene>
<dbReference type="GO" id="GO:0016799">
    <property type="term" value="F:hydrolase activity, hydrolyzing N-glycosyl compounds"/>
    <property type="evidence" value="ECO:0007669"/>
    <property type="project" value="InterPro"/>
</dbReference>
<dbReference type="EMBL" id="JAUIZM010000004">
    <property type="protein sequence ID" value="KAK1390526.1"/>
    <property type="molecule type" value="Genomic_DNA"/>
</dbReference>
<reference evidence="4" key="1">
    <citation type="submission" date="2023-02" db="EMBL/GenBank/DDBJ databases">
        <title>Genome of toxic invasive species Heracleum sosnowskyi carries increased number of genes despite the absence of recent whole-genome duplications.</title>
        <authorList>
            <person name="Schelkunov M."/>
            <person name="Shtratnikova V."/>
            <person name="Makarenko M."/>
            <person name="Klepikova A."/>
            <person name="Omelchenko D."/>
            <person name="Novikova G."/>
            <person name="Obukhova E."/>
            <person name="Bogdanov V."/>
            <person name="Penin A."/>
            <person name="Logacheva M."/>
        </authorList>
    </citation>
    <scope>NUCLEOTIDE SEQUENCE</scope>
    <source>
        <strain evidence="4">Hsosn_3</strain>
        <tissue evidence="4">Leaf</tissue>
    </source>
</reference>
<dbReference type="InterPro" id="IPR036452">
    <property type="entry name" value="Ribo_hydro-like"/>
</dbReference>
<feature type="domain" description="Inosine/uridine-preferring nucleoside hydrolase" evidence="3">
    <location>
        <begin position="485"/>
        <end position="816"/>
    </location>
</feature>
<evidence type="ECO:0000256" key="2">
    <source>
        <dbReference type="SAM" id="SignalP"/>
    </source>
</evidence>
<evidence type="ECO:0000313" key="4">
    <source>
        <dbReference type="EMBL" id="KAK1390526.1"/>
    </source>
</evidence>
<dbReference type="PANTHER" id="PTHR46692">
    <property type="entry name" value="INOSINE-URIDINE PREFERRING NUCLEOSIDE HYDROLASE FAMILY PROTEIN"/>
    <property type="match status" value="1"/>
</dbReference>
<dbReference type="PANTHER" id="PTHR46692:SF1">
    <property type="entry name" value="NUCLEOSIDE HYDROLASE 3-RELATED"/>
    <property type="match status" value="1"/>
</dbReference>
<sequence>MAFAWTMSMLLCFMSVIAPAGANNSDNVAPPANGKLHRILVDTDVDTDDICALLYLLKLNRSEFHLKAITINSNSWSNAGHAVNHVYDVLYMMDRDDIAVGVGGEGGILEDGTILPDVGGYLPIIDQAETTAGDCRYRQSIPAGSKGRLDIDTNFGLRKSFLPQGNRKYTPLGQSAAQQVMIDTISASPTTVLLLGSHTNFAIFLMNNPHLKKNVEHVFIMGGGTHGNLYTAYSANPYAEFNFYQDPFAAYQVIHSGIPITLVPLDATDTIPVTKEFFDIFKDSQLTYEARYCYNSMNVAHDTLFDGQFPKSFSMWDTFTVGVAASTMHNFYKHDGENEFADMKYMNITVVTSDAPYGISDGSNPLFQHRKDKFNYTQNGIHSGHVQTGNQDPFCLVKNDTGRCEDGYTKEVSGPEGVRILVATAAKPNRSLSNPLDRQFFTSFLDVITKPQNSGRFNFTTQFPCYKQILHKPDVEGGKKLGKNVVFDMDMSAGDFLALFYLLKLPVEVINLKAILVTSTGWANAATVDVVYDLLHMMGRDDIPVGLGEFFAFNQSVLTNSNVGNCKYRKAIPQGSGGLLDSDTLYGFSRDLPRSPRRYTAQNAVNYGATEIWESAVKSMDPGSKMTILNNGPLTNLAKIISSNKSISSLIQDVYIIGGNINYDKKETGNVINVPSNIYSEMNMFLDPLAAKTVFESELNITLIPLNVQRKVSAYAKIIEKLRYSRKTPEASFSWRLLSALQSLQLKHHRYQHMETFLGEVLGAVVLAGDNSTLKSEFHVKSIKVLATGDESEDGQLYIDEKQGKSVKVLANLESSGYFQLLANRLNDKKQSAKVGSFEEQRRIWSRSTKMNVCITHV</sequence>
<feature type="signal peptide" evidence="2">
    <location>
        <begin position="1"/>
        <end position="22"/>
    </location>
</feature>
<dbReference type="AlphaFoldDB" id="A0AAD8MZH3"/>
<feature type="chain" id="PRO_5042276880" evidence="2">
    <location>
        <begin position="23"/>
        <end position="858"/>
    </location>
</feature>
<evidence type="ECO:0000259" key="3">
    <source>
        <dbReference type="Pfam" id="PF01156"/>
    </source>
</evidence>
<dbReference type="Pfam" id="PF01156">
    <property type="entry name" value="IU_nuc_hydro"/>
    <property type="match status" value="2"/>
</dbReference>
<evidence type="ECO:0000313" key="5">
    <source>
        <dbReference type="Proteomes" id="UP001237642"/>
    </source>
</evidence>
<name>A0AAD8MZH3_9APIA</name>
<proteinExistence type="inferred from homology"/>
<keyword evidence="5" id="KW-1185">Reference proteome</keyword>
<comment type="caution">
    <text evidence="4">The sequence shown here is derived from an EMBL/GenBank/DDBJ whole genome shotgun (WGS) entry which is preliminary data.</text>
</comment>